<dbReference type="GO" id="GO:0008168">
    <property type="term" value="F:methyltransferase activity"/>
    <property type="evidence" value="ECO:0007669"/>
    <property type="project" value="UniProtKB-KW"/>
</dbReference>
<dbReference type="Gene3D" id="3.40.50.150">
    <property type="entry name" value="Vaccinia Virus protein VP39"/>
    <property type="match status" value="1"/>
</dbReference>
<organism evidence="2 3">
    <name type="scientific">Flavobacterium cupreum</name>
    <dbReference type="NCBI Taxonomy" id="2133766"/>
    <lineage>
        <taxon>Bacteria</taxon>
        <taxon>Pseudomonadati</taxon>
        <taxon>Bacteroidota</taxon>
        <taxon>Flavobacteriia</taxon>
        <taxon>Flavobacteriales</taxon>
        <taxon>Flavobacteriaceae</taxon>
        <taxon>Flavobacterium</taxon>
    </lineage>
</organism>
<dbReference type="OrthoDB" id="9788660at2"/>
<sequence length="204" mass="23481">MENNKSHWENVFASKGPQDVSWTQKYPKTAMQYLENLNLPKTSNIIDVGGGESNFVDVLLEKGFQNIWVLDISEFALEKAKKRLGKKAELVHWIVSDITEFQPEVTFDFWYDRAVFHFLTEQESVMKYITIVGNSINKEGHFLLGTFSENGPTKCSGLEIKQYSESSMKQTFAKSFNAINCFTENHTTPFDTIQNFQFCGFEKI</sequence>
<protein>
    <submittedName>
        <fullName evidence="2">Class I SAM-dependent methyltransferase</fullName>
    </submittedName>
</protein>
<keyword evidence="2" id="KW-0808">Transferase</keyword>
<reference evidence="3" key="1">
    <citation type="journal article" date="2019" name="Syst. Appl. Microbiol.">
        <title>Flavobacterium circumlabens sp. nov. and Flavobacterium cupreum sp. nov., two psychrotrophic species isolated from Antarctic environmental samples.</title>
        <authorList>
            <person name="Kralova S."/>
            <person name="Busse H.-J."/>
            <person name="Svec P."/>
            <person name="Maslanova I."/>
            <person name="Stankova E."/>
            <person name="Bartak M."/>
            <person name="Sedlacek I."/>
        </authorList>
    </citation>
    <scope>NUCLEOTIDE SEQUENCE [LARGE SCALE GENOMIC DNA]</scope>
    <source>
        <strain evidence="3">CCM 8825</strain>
    </source>
</reference>
<evidence type="ECO:0000259" key="1">
    <source>
        <dbReference type="Pfam" id="PF13847"/>
    </source>
</evidence>
<comment type="caution">
    <text evidence="2">The sequence shown here is derived from an EMBL/GenBank/DDBJ whole genome shotgun (WGS) entry which is preliminary data.</text>
</comment>
<dbReference type="PANTHER" id="PTHR12843">
    <property type="entry name" value="PROTEIN-LYSINE N-METHYLTRANSFERASE METTL10"/>
    <property type="match status" value="1"/>
</dbReference>
<dbReference type="AlphaFoldDB" id="A0A434A055"/>
<proteinExistence type="predicted"/>
<gene>
    <name evidence="2" type="ORF">D0817_24775</name>
</gene>
<keyword evidence="3" id="KW-1185">Reference proteome</keyword>
<name>A0A434A055_9FLAO</name>
<dbReference type="InterPro" id="IPR025714">
    <property type="entry name" value="Methyltranfer_dom"/>
</dbReference>
<dbReference type="PANTHER" id="PTHR12843:SF5">
    <property type="entry name" value="EEF1A LYSINE METHYLTRANSFERASE 2"/>
    <property type="match status" value="1"/>
</dbReference>
<accession>A0A434A055</accession>
<dbReference type="EMBL" id="QWDM01000032">
    <property type="protein sequence ID" value="RUT67748.1"/>
    <property type="molecule type" value="Genomic_DNA"/>
</dbReference>
<dbReference type="SUPFAM" id="SSF53335">
    <property type="entry name" value="S-adenosyl-L-methionine-dependent methyltransferases"/>
    <property type="match status" value="1"/>
</dbReference>
<dbReference type="InterPro" id="IPR029063">
    <property type="entry name" value="SAM-dependent_MTases_sf"/>
</dbReference>
<dbReference type="Pfam" id="PF13847">
    <property type="entry name" value="Methyltransf_31"/>
    <property type="match status" value="1"/>
</dbReference>
<dbReference type="CDD" id="cd02440">
    <property type="entry name" value="AdoMet_MTases"/>
    <property type="match status" value="1"/>
</dbReference>
<feature type="domain" description="Methyltransferase" evidence="1">
    <location>
        <begin position="42"/>
        <end position="158"/>
    </location>
</feature>
<dbReference type="Proteomes" id="UP000288102">
    <property type="component" value="Unassembled WGS sequence"/>
</dbReference>
<dbReference type="GO" id="GO:0032259">
    <property type="term" value="P:methylation"/>
    <property type="evidence" value="ECO:0007669"/>
    <property type="project" value="UniProtKB-KW"/>
</dbReference>
<evidence type="ECO:0000313" key="3">
    <source>
        <dbReference type="Proteomes" id="UP000288102"/>
    </source>
</evidence>
<keyword evidence="2" id="KW-0489">Methyltransferase</keyword>
<dbReference type="RefSeq" id="WP_127340951.1">
    <property type="nucleotide sequence ID" value="NZ_QWDM01000032.1"/>
</dbReference>
<evidence type="ECO:0000313" key="2">
    <source>
        <dbReference type="EMBL" id="RUT67748.1"/>
    </source>
</evidence>